<dbReference type="InterPro" id="IPR036282">
    <property type="entry name" value="Glutathione-S-Trfase_C_sf"/>
</dbReference>
<dbReference type="PANTHER" id="PTHR43900">
    <property type="entry name" value="GLUTATHIONE S-TRANSFERASE RHO"/>
    <property type="match status" value="1"/>
</dbReference>
<dbReference type="PROSITE" id="PS50405">
    <property type="entry name" value="GST_CTER"/>
    <property type="match status" value="1"/>
</dbReference>
<proteinExistence type="predicted"/>
<feature type="domain" description="GST C-terminal" evidence="3">
    <location>
        <begin position="1"/>
        <end position="69"/>
    </location>
</feature>
<keyword evidence="2" id="KW-0808">Transferase</keyword>
<evidence type="ECO:0000313" key="5">
    <source>
        <dbReference type="Proteomes" id="UP001227230"/>
    </source>
</evidence>
<dbReference type="Gene3D" id="1.20.1050.10">
    <property type="match status" value="1"/>
</dbReference>
<evidence type="ECO:0000313" key="4">
    <source>
        <dbReference type="EMBL" id="WJZ89430.1"/>
    </source>
</evidence>
<gene>
    <name evidence="4" type="ORF">VitviT2T_008651</name>
</gene>
<dbReference type="Proteomes" id="UP001227230">
    <property type="component" value="Chromosome 6"/>
</dbReference>
<dbReference type="PANTHER" id="PTHR43900:SF72">
    <property type="entry name" value="GLUTATHIONE S-TRANSFERASE F13"/>
    <property type="match status" value="1"/>
</dbReference>
<evidence type="ECO:0000259" key="3">
    <source>
        <dbReference type="PROSITE" id="PS50405"/>
    </source>
</evidence>
<name>A0ABY9C2F9_VITVI</name>
<dbReference type="SUPFAM" id="SSF47616">
    <property type="entry name" value="GST C-terminal domain-like"/>
    <property type="match status" value="1"/>
</dbReference>
<keyword evidence="5" id="KW-1185">Reference proteome</keyword>
<reference evidence="4 5" key="1">
    <citation type="journal article" date="2023" name="Hortic Res">
        <title>The complete reference genome for grapevine (Vitis vinifera L.) genetics and breeding.</title>
        <authorList>
            <person name="Shi X."/>
            <person name="Cao S."/>
            <person name="Wang X."/>
            <person name="Huang S."/>
            <person name="Wang Y."/>
            <person name="Liu Z."/>
            <person name="Liu W."/>
            <person name="Leng X."/>
            <person name="Peng Y."/>
            <person name="Wang N."/>
            <person name="Wang Y."/>
            <person name="Ma Z."/>
            <person name="Xu X."/>
            <person name="Zhang F."/>
            <person name="Xue H."/>
            <person name="Zhong H."/>
            <person name="Wang Y."/>
            <person name="Zhang K."/>
            <person name="Velt A."/>
            <person name="Avia K."/>
            <person name="Holtgrawe D."/>
            <person name="Grimplet J."/>
            <person name="Matus J.T."/>
            <person name="Ware D."/>
            <person name="Wu X."/>
            <person name="Wang H."/>
            <person name="Liu C."/>
            <person name="Fang Y."/>
            <person name="Rustenholz C."/>
            <person name="Cheng Z."/>
            <person name="Xiao H."/>
            <person name="Zhou Y."/>
        </authorList>
    </citation>
    <scope>NUCLEOTIDE SEQUENCE [LARGE SCALE GENOMIC DNA]</scope>
    <source>
        <strain evidence="5">cv. Pinot noir / PN40024</strain>
        <tissue evidence="4">Leaf</tissue>
    </source>
</reference>
<accession>A0ABY9C2F9</accession>
<evidence type="ECO:0000256" key="2">
    <source>
        <dbReference type="ARBA" id="ARBA00022679"/>
    </source>
</evidence>
<dbReference type="EC" id="2.5.1.18" evidence="1"/>
<protein>
    <recommendedName>
        <fullName evidence="1">glutathione transferase</fullName>
        <ecNumber evidence="1">2.5.1.18</ecNumber>
    </recommendedName>
</protein>
<evidence type="ECO:0000256" key="1">
    <source>
        <dbReference type="ARBA" id="ARBA00012452"/>
    </source>
</evidence>
<dbReference type="InterPro" id="IPR010987">
    <property type="entry name" value="Glutathione-S-Trfase_C-like"/>
</dbReference>
<dbReference type="EMBL" id="CP126653">
    <property type="protein sequence ID" value="WJZ89430.1"/>
    <property type="molecule type" value="Genomic_DNA"/>
</dbReference>
<sequence length="69" mass="8341">MRPYWAQKCLERDFYSLADHHHLFYTNYFIKMPWASLINSHPKVKAWWEDISSMPAFKKVVEGMTFGEK</sequence>
<organism evidence="4 5">
    <name type="scientific">Vitis vinifera</name>
    <name type="common">Grape</name>
    <dbReference type="NCBI Taxonomy" id="29760"/>
    <lineage>
        <taxon>Eukaryota</taxon>
        <taxon>Viridiplantae</taxon>
        <taxon>Streptophyta</taxon>
        <taxon>Embryophyta</taxon>
        <taxon>Tracheophyta</taxon>
        <taxon>Spermatophyta</taxon>
        <taxon>Magnoliopsida</taxon>
        <taxon>eudicotyledons</taxon>
        <taxon>Gunneridae</taxon>
        <taxon>Pentapetalae</taxon>
        <taxon>rosids</taxon>
        <taxon>Vitales</taxon>
        <taxon>Vitaceae</taxon>
        <taxon>Viteae</taxon>
        <taxon>Vitis</taxon>
    </lineage>
</organism>